<evidence type="ECO:0008006" key="4">
    <source>
        <dbReference type="Google" id="ProtNLM"/>
    </source>
</evidence>
<dbReference type="OrthoDB" id="8456728at2"/>
<sequence length="519" mass="50708">MRKLLLLAAAFLSLLAPPVLAQQGGAYAPGGGGGGSGTVASGSQYYAGCYLTAGTTISACPGLTINGFVIGVGNPSNPGTLQIYGASYYSQILASTTGSFAFSLPPSAANDTLVGAAATQTLTNKTISGASNTLTNINLASAVTGALPIGNGGSGQTTALAAFNALSPMTTAGDLIIGGTLGSAVRLAIGANGACLTSNGSAPSWGSCSGSGTSLTIGSTATSGGAAAGALMFDSAATTGVLQENSKFTVDTTNFAYDVYRNCLTACATNSEQVFAGFTSSIVLTNNQAANTPTAVLQVTKNGSGTGDAGGSITQRNFGLFVGPTSAVANIVLDYGLYYSGTINLGYNGSAHVCFTGAWCVNKGNAAFEGAAGNIFGWISSGSVPVAGSIDTTLCRQAAGVVEVGSSTGCAKNGTMQLASLQASGGTAPTLTTGTCAGSAWTGGATVGHLTTATGCTAGQTIIISGLPASANGYVCHLQNRTTPASTFTQTGDSTTSATLTEAGTGANSDVLYADCIGY</sequence>
<dbReference type="AlphaFoldDB" id="A0A1W6MX37"/>
<gene>
    <name evidence="2" type="ORF">B1812_14915</name>
</gene>
<name>A0A1W6MX37_9HYPH</name>
<dbReference type="KEGG" id="mbry:B1812_14915"/>
<reference evidence="2 3" key="1">
    <citation type="submission" date="2017-02" db="EMBL/GenBank/DDBJ databases">
        <authorList>
            <person name="Peterson S.W."/>
        </authorList>
    </citation>
    <scope>NUCLEOTIDE SEQUENCE [LARGE SCALE GENOMIC DNA]</scope>
    <source>
        <strain evidence="2 3">S285</strain>
    </source>
</reference>
<evidence type="ECO:0000256" key="1">
    <source>
        <dbReference type="SAM" id="SignalP"/>
    </source>
</evidence>
<protein>
    <recommendedName>
        <fullName evidence="4">Ig-like domain-containing protein</fullName>
    </recommendedName>
</protein>
<proteinExistence type="predicted"/>
<feature type="chain" id="PRO_5012099890" description="Ig-like domain-containing protein" evidence="1">
    <location>
        <begin position="22"/>
        <end position="519"/>
    </location>
</feature>
<dbReference type="RefSeq" id="WP_085772282.1">
    <property type="nucleotide sequence ID" value="NZ_AP027149.1"/>
</dbReference>
<dbReference type="STRING" id="655015.B1812_14915"/>
<dbReference type="EMBL" id="CP019948">
    <property type="protein sequence ID" value="ARN82160.1"/>
    <property type="molecule type" value="Genomic_DNA"/>
</dbReference>
<accession>A0A1W6MX37</accession>
<evidence type="ECO:0000313" key="3">
    <source>
        <dbReference type="Proteomes" id="UP000193978"/>
    </source>
</evidence>
<dbReference type="Proteomes" id="UP000193978">
    <property type="component" value="Chromosome"/>
</dbReference>
<organism evidence="2 3">
    <name type="scientific">Methylocystis bryophila</name>
    <dbReference type="NCBI Taxonomy" id="655015"/>
    <lineage>
        <taxon>Bacteria</taxon>
        <taxon>Pseudomonadati</taxon>
        <taxon>Pseudomonadota</taxon>
        <taxon>Alphaproteobacteria</taxon>
        <taxon>Hyphomicrobiales</taxon>
        <taxon>Methylocystaceae</taxon>
        <taxon>Methylocystis</taxon>
    </lineage>
</organism>
<feature type="signal peptide" evidence="1">
    <location>
        <begin position="1"/>
        <end position="21"/>
    </location>
</feature>
<evidence type="ECO:0000313" key="2">
    <source>
        <dbReference type="EMBL" id="ARN82160.1"/>
    </source>
</evidence>
<keyword evidence="1" id="KW-0732">Signal</keyword>
<keyword evidence="3" id="KW-1185">Reference proteome</keyword>